<accession>D7MKX7</accession>
<organism evidence="2">
    <name type="scientific">Arabidopsis lyrata subsp. lyrata</name>
    <name type="common">Lyre-leaved rock-cress</name>
    <dbReference type="NCBI Taxonomy" id="81972"/>
    <lineage>
        <taxon>Eukaryota</taxon>
        <taxon>Viridiplantae</taxon>
        <taxon>Streptophyta</taxon>
        <taxon>Embryophyta</taxon>
        <taxon>Tracheophyta</taxon>
        <taxon>Spermatophyta</taxon>
        <taxon>Magnoliopsida</taxon>
        <taxon>eudicotyledons</taxon>
        <taxon>Gunneridae</taxon>
        <taxon>Pentapetalae</taxon>
        <taxon>rosids</taxon>
        <taxon>malvids</taxon>
        <taxon>Brassicales</taxon>
        <taxon>Brassicaceae</taxon>
        <taxon>Camelineae</taxon>
        <taxon>Arabidopsis</taxon>
    </lineage>
</organism>
<proteinExistence type="predicted"/>
<dbReference type="Gramene" id="scaffold_800441.1">
    <property type="protein sequence ID" value="scaffold_800441.1"/>
    <property type="gene ID" value="scaffold_800441.1"/>
</dbReference>
<evidence type="ECO:0000313" key="2">
    <source>
        <dbReference type="Proteomes" id="UP000008694"/>
    </source>
</evidence>
<dbReference type="AlphaFoldDB" id="D7MKX7"/>
<protein>
    <submittedName>
        <fullName evidence="1">Uncharacterized protein</fullName>
    </submittedName>
</protein>
<dbReference type="Proteomes" id="UP000008694">
    <property type="component" value="Unassembled WGS sequence"/>
</dbReference>
<sequence length="73" mass="8176">MWGEEDEKRFNPMNLLHGLKKFVSRLVLALGAESKLDVVPGAMELAFPFYTLEDAIVRVRSAQSGVQFGFFGL</sequence>
<dbReference type="EMBL" id="GL348720">
    <property type="protein sequence ID" value="EFH41552.1"/>
    <property type="molecule type" value="Genomic_DNA"/>
</dbReference>
<evidence type="ECO:0000313" key="1">
    <source>
        <dbReference type="EMBL" id="EFH41552.1"/>
    </source>
</evidence>
<reference evidence="2" key="1">
    <citation type="journal article" date="2011" name="Nat. Genet.">
        <title>The Arabidopsis lyrata genome sequence and the basis of rapid genome size change.</title>
        <authorList>
            <person name="Hu T.T."/>
            <person name="Pattyn P."/>
            <person name="Bakker E.G."/>
            <person name="Cao J."/>
            <person name="Cheng J.-F."/>
            <person name="Clark R.M."/>
            <person name="Fahlgren N."/>
            <person name="Fawcett J.A."/>
            <person name="Grimwood J."/>
            <person name="Gundlach H."/>
            <person name="Haberer G."/>
            <person name="Hollister J.D."/>
            <person name="Ossowski S."/>
            <person name="Ottilar R.P."/>
            <person name="Salamov A.A."/>
            <person name="Schneeberger K."/>
            <person name="Spannagl M."/>
            <person name="Wang X."/>
            <person name="Yang L."/>
            <person name="Nasrallah M.E."/>
            <person name="Bergelson J."/>
            <person name="Carrington J.C."/>
            <person name="Gaut B.S."/>
            <person name="Schmutz J."/>
            <person name="Mayer K.F.X."/>
            <person name="Van de Peer Y."/>
            <person name="Grigoriev I.V."/>
            <person name="Nordborg M."/>
            <person name="Weigel D."/>
            <person name="Guo Y.-L."/>
        </authorList>
    </citation>
    <scope>NUCLEOTIDE SEQUENCE [LARGE SCALE GENOMIC DNA]</scope>
    <source>
        <strain evidence="2">cv. MN47</strain>
    </source>
</reference>
<dbReference type="HOGENOM" id="CLU_2708211_0_0_1"/>
<name>D7MKX7_ARALL</name>
<keyword evidence="2" id="KW-1185">Reference proteome</keyword>
<gene>
    <name evidence="1" type="ORF">ARALYDRAFT_917041</name>
</gene>